<comment type="similarity">
    <text evidence="3">In the C-terminal section; belongs to the APS kinase family.</text>
</comment>
<dbReference type="InterPro" id="IPR041757">
    <property type="entry name" value="CysN_GTP-bd"/>
</dbReference>
<dbReference type="CDD" id="cd04166">
    <property type="entry name" value="CysN_ATPS"/>
    <property type="match status" value="1"/>
</dbReference>
<dbReference type="NCBIfam" id="NF003478">
    <property type="entry name" value="PRK05124.1"/>
    <property type="match status" value="1"/>
</dbReference>
<dbReference type="PROSITE" id="PS51722">
    <property type="entry name" value="G_TR_2"/>
    <property type="match status" value="1"/>
</dbReference>
<comment type="catalytic activity">
    <reaction evidence="15 16">
        <text>sulfate + ATP + H(+) = adenosine 5'-phosphosulfate + diphosphate</text>
        <dbReference type="Rhea" id="RHEA:18133"/>
        <dbReference type="ChEBI" id="CHEBI:15378"/>
        <dbReference type="ChEBI" id="CHEBI:16189"/>
        <dbReference type="ChEBI" id="CHEBI:30616"/>
        <dbReference type="ChEBI" id="CHEBI:33019"/>
        <dbReference type="ChEBI" id="CHEBI:58243"/>
        <dbReference type="EC" id="2.7.7.4"/>
    </reaction>
</comment>
<comment type="pathway">
    <text evidence="17">Sulfur metabolism; hydrogen sulfide biosynthesis; sulfite from sulfate: step 2/3.</text>
</comment>
<dbReference type="CDD" id="cd04095">
    <property type="entry name" value="CysN_NoDQ_III"/>
    <property type="match status" value="1"/>
</dbReference>
<dbReference type="EMBL" id="WMIG01000008">
    <property type="protein sequence ID" value="MTH60512.1"/>
    <property type="molecule type" value="Genomic_DNA"/>
</dbReference>
<dbReference type="CDD" id="cd03695">
    <property type="entry name" value="CysN_NodQ_II"/>
    <property type="match status" value="1"/>
</dbReference>
<dbReference type="InterPro" id="IPR011779">
    <property type="entry name" value="SO4_adenylTrfase_lsu"/>
</dbReference>
<dbReference type="InterPro" id="IPR059117">
    <property type="entry name" value="APS_kinase_dom"/>
</dbReference>
<dbReference type="NCBIfam" id="NF003013">
    <property type="entry name" value="PRK03846.1"/>
    <property type="match status" value="1"/>
</dbReference>
<dbReference type="InterPro" id="IPR000795">
    <property type="entry name" value="T_Tr_GTP-bd_dom"/>
</dbReference>
<dbReference type="SUPFAM" id="SSF52540">
    <property type="entry name" value="P-loop containing nucleoside triphosphate hydrolases"/>
    <property type="match status" value="2"/>
</dbReference>
<dbReference type="PROSITE" id="PS00301">
    <property type="entry name" value="G_TR_1"/>
    <property type="match status" value="1"/>
</dbReference>
<dbReference type="FunFam" id="3.40.50.300:FF:000212">
    <property type="entry name" value="Adenylyl-sulfate kinase"/>
    <property type="match status" value="1"/>
</dbReference>
<dbReference type="Proteomes" id="UP000449846">
    <property type="component" value="Unassembled WGS sequence"/>
</dbReference>
<comment type="function">
    <text evidence="16">With CysD forms the ATP sulfurylase (ATPS) that catalyzes the adenylation of sulfate producing adenosine 5'-phosphosulfate (APS) and diphosphate, the first enzymatic step in sulfur assimilation pathway. APS synthesis involves the formation of a high-energy phosphoric-sulfuric acid anhydride bond driven by GTP hydrolysis by CysN coupled to ATP hydrolysis by CysD.</text>
</comment>
<accession>A0A844HSI6</accession>
<dbReference type="Gene3D" id="3.40.50.300">
    <property type="entry name" value="P-loop containing nucleotide triphosphate hydrolases"/>
    <property type="match status" value="2"/>
</dbReference>
<dbReference type="GO" id="GO:0004781">
    <property type="term" value="F:sulfate adenylyltransferase (ATP) activity"/>
    <property type="evidence" value="ECO:0007669"/>
    <property type="project" value="UniProtKB-UniRule"/>
</dbReference>
<evidence type="ECO:0000256" key="2">
    <source>
        <dbReference type="ARBA" id="ARBA00002357"/>
    </source>
</evidence>
<dbReference type="EC" id="2.7.1.25" evidence="17"/>
<evidence type="ECO:0000256" key="8">
    <source>
        <dbReference type="ARBA" id="ARBA00022695"/>
    </source>
</evidence>
<feature type="domain" description="Tr-type G" evidence="18">
    <location>
        <begin position="28"/>
        <end position="244"/>
    </location>
</feature>
<feature type="active site" description="Phosphoserine intermediate" evidence="17">
    <location>
        <position position="548"/>
    </location>
</feature>
<dbReference type="OrthoDB" id="9804504at2"/>
<evidence type="ECO:0000256" key="5">
    <source>
        <dbReference type="ARBA" id="ARBA00011760"/>
    </source>
</evidence>
<dbReference type="InterPro" id="IPR054696">
    <property type="entry name" value="GTP-eEF1A_C"/>
</dbReference>
<organism evidence="19 20">
    <name type="scientific">Paracoccus litorisediminis</name>
    <dbReference type="NCBI Taxonomy" id="2006130"/>
    <lineage>
        <taxon>Bacteria</taxon>
        <taxon>Pseudomonadati</taxon>
        <taxon>Pseudomonadota</taxon>
        <taxon>Alphaproteobacteria</taxon>
        <taxon>Rhodobacterales</taxon>
        <taxon>Paracoccaceae</taxon>
        <taxon>Paracoccus</taxon>
    </lineage>
</organism>
<dbReference type="InterPro" id="IPR027417">
    <property type="entry name" value="P-loop_NTPase"/>
</dbReference>
<dbReference type="AlphaFoldDB" id="A0A844HSI6"/>
<dbReference type="SUPFAM" id="SSF50447">
    <property type="entry name" value="Translation proteins"/>
    <property type="match status" value="1"/>
</dbReference>
<dbReference type="Pfam" id="PF22594">
    <property type="entry name" value="GTP-eEF1A_C"/>
    <property type="match status" value="1"/>
</dbReference>
<keyword evidence="17" id="KW-0597">Phosphoprotein</keyword>
<keyword evidence="13" id="KW-0511">Multifunctional enzyme</keyword>
<dbReference type="GO" id="GO:0004020">
    <property type="term" value="F:adenylylsulfate kinase activity"/>
    <property type="evidence" value="ECO:0007669"/>
    <property type="project" value="UniProtKB-UniRule"/>
</dbReference>
<comment type="similarity">
    <text evidence="16">Belongs to the TRAFAC class translation factor GTPase superfamily. Classic translation factor GTPase family. CysN/NodQ subfamily.</text>
</comment>
<evidence type="ECO:0000256" key="6">
    <source>
        <dbReference type="ARBA" id="ARBA00022458"/>
    </source>
</evidence>
<feature type="binding site" evidence="16">
    <location>
        <begin position="171"/>
        <end position="174"/>
    </location>
    <ligand>
        <name>GTP</name>
        <dbReference type="ChEBI" id="CHEBI:37565"/>
    </ligand>
</feature>
<comment type="similarity">
    <text evidence="17">Belongs to the APS kinase family.</text>
</comment>
<comment type="function">
    <text evidence="14">Proposed to provide activated sulfate for transfer to Nod factor. ATP sulfurylase may be the GTPase, regulating ATP sulfurylase activity.</text>
</comment>
<evidence type="ECO:0000256" key="3">
    <source>
        <dbReference type="ARBA" id="ARBA00005438"/>
    </source>
</evidence>
<dbReference type="GO" id="GO:0005524">
    <property type="term" value="F:ATP binding"/>
    <property type="evidence" value="ECO:0007669"/>
    <property type="project" value="UniProtKB-UniRule"/>
</dbReference>
<keyword evidence="9 16" id="KW-0547">Nucleotide-binding</keyword>
<dbReference type="PANTHER" id="PTHR23115">
    <property type="entry name" value="TRANSLATION FACTOR"/>
    <property type="match status" value="1"/>
</dbReference>
<dbReference type="InterPro" id="IPR044139">
    <property type="entry name" value="CysN_NoDQ_III"/>
</dbReference>
<dbReference type="InterPro" id="IPR009001">
    <property type="entry name" value="Transl_elong_EF1A/Init_IF2_C"/>
</dbReference>
<dbReference type="RefSeq" id="WP_155040455.1">
    <property type="nucleotide sequence ID" value="NZ_WMIG01000008.1"/>
</dbReference>
<dbReference type="GO" id="GO:0070814">
    <property type="term" value="P:hydrogen sulfide biosynthetic process"/>
    <property type="evidence" value="ECO:0007669"/>
    <property type="project" value="UniProtKB-UniRule"/>
</dbReference>
<dbReference type="EC" id="2.7.7.4" evidence="16"/>
<dbReference type="GO" id="GO:0000103">
    <property type="term" value="P:sulfate assimilation"/>
    <property type="evidence" value="ECO:0007669"/>
    <property type="project" value="UniProtKB-UniRule"/>
</dbReference>
<evidence type="ECO:0000256" key="14">
    <source>
        <dbReference type="ARBA" id="ARBA00024872"/>
    </source>
</evidence>
<dbReference type="NCBIfam" id="TIGR02034">
    <property type="entry name" value="CysN"/>
    <property type="match status" value="1"/>
</dbReference>
<dbReference type="InterPro" id="IPR031157">
    <property type="entry name" value="G_TR_CS"/>
</dbReference>
<feature type="binding site" evidence="17">
    <location>
        <begin position="474"/>
        <end position="481"/>
    </location>
    <ligand>
        <name>ATP</name>
        <dbReference type="ChEBI" id="CHEBI:30616"/>
    </ligand>
</feature>
<dbReference type="SUPFAM" id="SSF50465">
    <property type="entry name" value="EF-Tu/eEF-1alpha/eIF2-gamma C-terminal domain"/>
    <property type="match status" value="1"/>
</dbReference>
<evidence type="ECO:0000256" key="13">
    <source>
        <dbReference type="ARBA" id="ARBA00023268"/>
    </source>
</evidence>
<dbReference type="Gene3D" id="2.40.30.10">
    <property type="entry name" value="Translation factors"/>
    <property type="match status" value="2"/>
</dbReference>
<comment type="similarity">
    <text evidence="4">In the N-terminal section; belongs to the TRAFAC class translation factor GTPase superfamily. Classic translation factor GTPase family. CysN/NodQ subfamily.</text>
</comment>
<dbReference type="PRINTS" id="PR00315">
    <property type="entry name" value="ELONGATNFCT"/>
</dbReference>
<evidence type="ECO:0000256" key="15">
    <source>
        <dbReference type="ARBA" id="ARBA00049370"/>
    </source>
</evidence>
<dbReference type="Pfam" id="PF00009">
    <property type="entry name" value="GTP_EFTU"/>
    <property type="match status" value="1"/>
</dbReference>
<evidence type="ECO:0000256" key="11">
    <source>
        <dbReference type="ARBA" id="ARBA00022840"/>
    </source>
</evidence>
<evidence type="ECO:0000256" key="9">
    <source>
        <dbReference type="ARBA" id="ARBA00022741"/>
    </source>
</evidence>
<proteinExistence type="inferred from homology"/>
<gene>
    <name evidence="16 19" type="primary">cysN</name>
    <name evidence="17" type="synonym">cysC</name>
    <name evidence="19" type="ORF">GL300_14950</name>
</gene>
<comment type="catalytic activity">
    <reaction evidence="1 17">
        <text>adenosine 5'-phosphosulfate + ATP = 3'-phosphoadenylyl sulfate + ADP + H(+)</text>
        <dbReference type="Rhea" id="RHEA:24152"/>
        <dbReference type="ChEBI" id="CHEBI:15378"/>
        <dbReference type="ChEBI" id="CHEBI:30616"/>
        <dbReference type="ChEBI" id="CHEBI:58243"/>
        <dbReference type="ChEBI" id="CHEBI:58339"/>
        <dbReference type="ChEBI" id="CHEBI:456216"/>
        <dbReference type="EC" id="2.7.1.25"/>
    </reaction>
</comment>
<comment type="function">
    <text evidence="17">Catalyzes the synthesis of activated sulfate.</text>
</comment>
<dbReference type="InterPro" id="IPR009000">
    <property type="entry name" value="Transl_B-barrel_sf"/>
</dbReference>
<feature type="binding site" evidence="16">
    <location>
        <begin position="116"/>
        <end position="120"/>
    </location>
    <ligand>
        <name>GTP</name>
        <dbReference type="ChEBI" id="CHEBI:37565"/>
    </ligand>
</feature>
<evidence type="ECO:0000256" key="12">
    <source>
        <dbReference type="ARBA" id="ARBA00023134"/>
    </source>
</evidence>
<keyword evidence="11 16" id="KW-0067">ATP-binding</keyword>
<evidence type="ECO:0000313" key="20">
    <source>
        <dbReference type="Proteomes" id="UP000449846"/>
    </source>
</evidence>
<comment type="caution">
    <text evidence="19">The sequence shown here is derived from an EMBL/GenBank/DDBJ whole genome shotgun (WGS) entry which is preliminary data.</text>
</comment>
<dbReference type="GO" id="GO:0005525">
    <property type="term" value="F:GTP binding"/>
    <property type="evidence" value="ECO:0007669"/>
    <property type="project" value="UniProtKB-UniRule"/>
</dbReference>
<dbReference type="Pfam" id="PF01583">
    <property type="entry name" value="APS_kinase"/>
    <property type="match status" value="1"/>
</dbReference>
<dbReference type="CDD" id="cd02027">
    <property type="entry name" value="APSK"/>
    <property type="match status" value="1"/>
</dbReference>
<evidence type="ECO:0000256" key="16">
    <source>
        <dbReference type="HAMAP-Rule" id="MF_00062"/>
    </source>
</evidence>
<comment type="function">
    <text evidence="2">APS kinase catalyzes the synthesis of activated sulfate.</text>
</comment>
<keyword evidence="8 16" id="KW-0548">Nucleotidyltransferase</keyword>
<dbReference type="HAMAP" id="MF_00065">
    <property type="entry name" value="Adenylyl_sulf_kinase"/>
    <property type="match status" value="1"/>
</dbReference>
<reference evidence="19 20" key="1">
    <citation type="submission" date="2019-11" db="EMBL/GenBank/DDBJ databases">
        <authorList>
            <person name="Dong K."/>
        </authorList>
    </citation>
    <scope>NUCLEOTIDE SEQUENCE [LARGE SCALE GENOMIC DNA]</scope>
    <source>
        <strain evidence="19 20">NBRC 112902</strain>
    </source>
</reference>
<dbReference type="NCBIfam" id="NF004035">
    <property type="entry name" value="PRK05506.1"/>
    <property type="match status" value="1"/>
</dbReference>
<evidence type="ECO:0000256" key="10">
    <source>
        <dbReference type="ARBA" id="ARBA00022777"/>
    </source>
</evidence>
<comment type="subunit">
    <text evidence="5">Sulfate-activating enzymes, NodP and NodQ, may be physically associated.</text>
</comment>
<dbReference type="UniPathway" id="UPA00140">
    <property type="reaction ID" value="UER00204"/>
</dbReference>
<evidence type="ECO:0000256" key="7">
    <source>
        <dbReference type="ARBA" id="ARBA00022679"/>
    </source>
</evidence>
<evidence type="ECO:0000256" key="17">
    <source>
        <dbReference type="HAMAP-Rule" id="MF_00065"/>
    </source>
</evidence>
<dbReference type="InterPro" id="IPR044138">
    <property type="entry name" value="CysN_II"/>
</dbReference>
<sequence>MTTQDPIYKTDALIAENIDAYLEAHQHKTMLRFITCGSVDDGKSTLIGRLLYDSKMIFEDQLAALEADSKRVGTQGQEIDFALLVDGLAAEREQGITIDVAYRFFATEKRKFIVADTPGHEQYTRNMVTGASTADVAVILIDARKGVLTQTRRHSYLVNLLGIRHVVLAVNKMDLVGYDQAIFDKIVEEYGEFARSIGIDAFTAIPISGFKGDNITGPSENTPWYHGTALLPHLETVELDTTADQAKPFRMPVQWVNRPNLDFRGFAGLVASGTVRPGDAIRVLPSGKTSTIARVVSLDGDRDLAVAGESVTLTFADEIDCSRGQVIVAAQSPLEVADQFESTLVWMDEHELVPGRAYWLKIGTQTVSATVHAPKYEVNVNTQEHLATKTLDLNAIGVANITTDREIPFAPYDDNRDLGGFILIDKITNHTVAAGMIHFALRRAQNIHWQATDIGREHHAGMKHQKPAVLWLTGLSGSGKSTIANIVEKKLARMNRHTFLLDGDNVRHGLNKDLGFTEADRIENIRRVGEVAKLMTDAGLIVITAFISPFRSERDMVRGMMQPGEFVEVFVDTPLSVAEGRDVKGLYAKARAGQLKNFTGIDSPYEAPEAPEIRIDTTEITPEQAADLIIARLIP</sequence>
<dbReference type="FunFam" id="3.40.50.300:FF:000119">
    <property type="entry name" value="Sulfate adenylyltransferase subunit 1"/>
    <property type="match status" value="1"/>
</dbReference>
<protein>
    <recommendedName>
        <fullName evidence="16 17">Multifunctional fusion protein</fullName>
    </recommendedName>
    <domain>
        <recommendedName>
            <fullName evidence="16">Sulfate adenylyltransferase subunit 1</fullName>
            <ecNumber evidence="16">2.7.7.4</ecNumber>
        </recommendedName>
        <alternativeName>
            <fullName evidence="16">ATP-sulfurylase large subunit</fullName>
        </alternativeName>
        <alternativeName>
            <fullName evidence="16">Sulfate adenylate transferase</fullName>
            <shortName evidence="16">SAT</shortName>
        </alternativeName>
    </domain>
    <domain>
        <recommendedName>
            <fullName evidence="17">Adenylyl-sulfate kinase</fullName>
            <ecNumber evidence="17">2.7.1.25</ecNumber>
        </recommendedName>
        <alternativeName>
            <fullName evidence="17">APS kinase</fullName>
        </alternativeName>
        <alternativeName>
            <fullName evidence="17">ATP adenosine-5'-phosphosulfate 3'-phosphotransferase</fullName>
        </alternativeName>
        <alternativeName>
            <fullName evidence="17">Adenosine-5'-phosphosulfate kinase</fullName>
        </alternativeName>
    </domain>
</protein>
<keyword evidence="6" id="KW-0536">Nodulation</keyword>
<keyword evidence="10 17" id="KW-0418">Kinase</keyword>
<dbReference type="InterPro" id="IPR002891">
    <property type="entry name" value="APS"/>
</dbReference>
<dbReference type="HAMAP" id="MF_00062">
    <property type="entry name" value="Sulf_adenylyltr_sub1"/>
    <property type="match status" value="1"/>
</dbReference>
<comment type="pathway">
    <text evidence="16">Sulfur metabolism; hydrogen sulfide biosynthesis; sulfite from sulfate: step 1/3.</text>
</comment>
<evidence type="ECO:0000259" key="18">
    <source>
        <dbReference type="PROSITE" id="PS51722"/>
    </source>
</evidence>
<name>A0A844HSI6_9RHOB</name>
<dbReference type="NCBIfam" id="TIGR00455">
    <property type="entry name" value="apsK"/>
    <property type="match status" value="1"/>
</dbReference>
<dbReference type="InterPro" id="IPR050100">
    <property type="entry name" value="TRAFAC_GTPase_members"/>
</dbReference>
<feature type="binding site" evidence="16">
    <location>
        <begin position="37"/>
        <end position="44"/>
    </location>
    <ligand>
        <name>GTP</name>
        <dbReference type="ChEBI" id="CHEBI:37565"/>
    </ligand>
</feature>
<evidence type="ECO:0000313" key="19">
    <source>
        <dbReference type="EMBL" id="MTH60512.1"/>
    </source>
</evidence>
<keyword evidence="7 16" id="KW-0808">Transferase</keyword>
<keyword evidence="12 16" id="KW-0342">GTP-binding</keyword>
<comment type="subunit">
    <text evidence="16">Heterodimer composed of CysD, the smaller subunit, and CysN.</text>
</comment>
<dbReference type="GO" id="GO:0003924">
    <property type="term" value="F:GTPase activity"/>
    <property type="evidence" value="ECO:0007669"/>
    <property type="project" value="InterPro"/>
</dbReference>
<keyword evidence="20" id="KW-1185">Reference proteome</keyword>
<evidence type="ECO:0000256" key="1">
    <source>
        <dbReference type="ARBA" id="ARBA00001823"/>
    </source>
</evidence>
<evidence type="ECO:0000256" key="4">
    <source>
        <dbReference type="ARBA" id="ARBA00007237"/>
    </source>
</evidence>